<name>A0A1L7ALY3_9PROT</name>
<dbReference type="PANTHER" id="PTHR43744:SF8">
    <property type="entry name" value="SN-GLYCEROL-3-PHOSPHATE TRANSPORT SYSTEM PERMEASE PROTEIN UGPE"/>
    <property type="match status" value="1"/>
</dbReference>
<dbReference type="CDD" id="cd06261">
    <property type="entry name" value="TM_PBP2"/>
    <property type="match status" value="1"/>
</dbReference>
<protein>
    <recommendedName>
        <fullName evidence="3 10">sn-glycerol-3-phosphate transport system permease protein UgpE</fullName>
    </recommendedName>
</protein>
<reference evidence="12 13" key="1">
    <citation type="submission" date="2016-05" db="EMBL/GenBank/DDBJ databases">
        <title>Complete Genome and Methylome Analysis of Psychrotrophic Bacterial Isolates from Antarctic Lake Untersee.</title>
        <authorList>
            <person name="Fomenkov A."/>
            <person name="Akimov V.N."/>
            <person name="Vasilyeva L.V."/>
            <person name="Andersen D."/>
            <person name="Vincze T."/>
            <person name="Roberts R.J."/>
        </authorList>
    </citation>
    <scope>NUCLEOTIDE SEQUENCE [LARGE SCALE GENOMIC DNA]</scope>
    <source>
        <strain evidence="12 13">U14-5</strain>
    </source>
</reference>
<keyword evidence="7 9" id="KW-1133">Transmembrane helix</keyword>
<evidence type="ECO:0000256" key="7">
    <source>
        <dbReference type="ARBA" id="ARBA00022989"/>
    </source>
</evidence>
<evidence type="ECO:0000256" key="2">
    <source>
        <dbReference type="ARBA" id="ARBA00011557"/>
    </source>
</evidence>
<dbReference type="Gene3D" id="1.10.3720.10">
    <property type="entry name" value="MetI-like"/>
    <property type="match status" value="1"/>
</dbReference>
<dbReference type="GO" id="GO:0055085">
    <property type="term" value="P:transmembrane transport"/>
    <property type="evidence" value="ECO:0007669"/>
    <property type="project" value="InterPro"/>
</dbReference>
<feature type="transmembrane region" description="Helical" evidence="9">
    <location>
        <begin position="87"/>
        <end position="107"/>
    </location>
</feature>
<keyword evidence="10" id="KW-0997">Cell inner membrane</keyword>
<dbReference type="eggNOG" id="COG0395">
    <property type="taxonomic scope" value="Bacteria"/>
</dbReference>
<dbReference type="AlphaFoldDB" id="A0A1L7ALY3"/>
<proteinExistence type="inferred from homology"/>
<evidence type="ECO:0000313" key="12">
    <source>
        <dbReference type="EMBL" id="APT59792.1"/>
    </source>
</evidence>
<keyword evidence="5 10" id="KW-1003">Cell membrane</keyword>
<feature type="transmembrane region" description="Helical" evidence="9">
    <location>
        <begin position="192"/>
        <end position="215"/>
    </location>
</feature>
<dbReference type="Proteomes" id="UP000185494">
    <property type="component" value="Chromosome 2"/>
</dbReference>
<dbReference type="GO" id="GO:0005886">
    <property type="term" value="C:plasma membrane"/>
    <property type="evidence" value="ECO:0007669"/>
    <property type="project" value="UniProtKB-SubCell"/>
</dbReference>
<evidence type="ECO:0000313" key="13">
    <source>
        <dbReference type="Proteomes" id="UP000185494"/>
    </source>
</evidence>
<feature type="domain" description="ABC transmembrane type-1" evidence="11">
    <location>
        <begin position="82"/>
        <end position="271"/>
    </location>
</feature>
<feature type="transmembrane region" description="Helical" evidence="9">
    <location>
        <begin position="119"/>
        <end position="145"/>
    </location>
</feature>
<evidence type="ECO:0000256" key="5">
    <source>
        <dbReference type="ARBA" id="ARBA00022475"/>
    </source>
</evidence>
<comment type="subunit">
    <text evidence="2 10">The complex is composed of two ATP-binding proteins (UgpC), two transmembrane proteins (UgpA and UgpE) and a solute-binding protein (UgpB).</text>
</comment>
<dbReference type="Pfam" id="PF00528">
    <property type="entry name" value="BPD_transp_1"/>
    <property type="match status" value="1"/>
</dbReference>
<comment type="subcellular location">
    <subcellularLocation>
        <location evidence="10">Cell inner membrane</location>
        <topology evidence="10">Multi-pass membrane protein</topology>
    </subcellularLocation>
    <subcellularLocation>
        <location evidence="1 9">Cell membrane</location>
        <topology evidence="1 9">Multi-pass membrane protein</topology>
    </subcellularLocation>
</comment>
<evidence type="ECO:0000256" key="4">
    <source>
        <dbReference type="ARBA" id="ARBA00022448"/>
    </source>
</evidence>
<sequence>MSGVALEAAAPRPGHRRTGTVLIWIALALGAVAMVFPLYWMLATAIRPRSEVFQPVVSLIPQVLTLENFRNIWERHPFLTWTLNSTFIAVVAVAITVSANLLCGYVFAKFRFPGRNTLFFAILGALMIPIQVILVPEFLVVSWLGLLNSPWGVILPRAAEAFGVFMVRQFMVSIPDELLEAARLDGAGEMRIFLRIVLPLSKPIIAVLVIFTFMWRWNDFAWPLVVLTDQDLFTLPLGLNLLRGEANPDWGGVMALALISLLPMLLIFLIFQRYLVQGIASTGLK</sequence>
<evidence type="ECO:0000256" key="8">
    <source>
        <dbReference type="ARBA" id="ARBA00023136"/>
    </source>
</evidence>
<accession>A0A1L7ALY3</accession>
<keyword evidence="6 9" id="KW-0812">Transmembrane</keyword>
<evidence type="ECO:0000256" key="3">
    <source>
        <dbReference type="ARBA" id="ARBA00020515"/>
    </source>
</evidence>
<keyword evidence="4 9" id="KW-0813">Transport</keyword>
<comment type="similarity">
    <text evidence="9">Belongs to the binding-protein-dependent transport system permease family.</text>
</comment>
<feature type="transmembrane region" description="Helical" evidence="9">
    <location>
        <begin position="151"/>
        <end position="171"/>
    </location>
</feature>
<feature type="transmembrane region" description="Helical" evidence="9">
    <location>
        <begin position="21"/>
        <end position="42"/>
    </location>
</feature>
<dbReference type="PANTHER" id="PTHR43744">
    <property type="entry name" value="ABC TRANSPORTER PERMEASE PROTEIN MG189-RELATED-RELATED"/>
    <property type="match status" value="1"/>
</dbReference>
<dbReference type="InterPro" id="IPR000515">
    <property type="entry name" value="MetI-like"/>
</dbReference>
<dbReference type="PROSITE" id="PS50928">
    <property type="entry name" value="ABC_TM1"/>
    <property type="match status" value="1"/>
</dbReference>
<gene>
    <name evidence="10" type="primary">ugpE</name>
    <name evidence="12" type="ORF">RGI145_20985</name>
</gene>
<dbReference type="STRING" id="257708.RGI145_20985"/>
<dbReference type="EMBL" id="CP015584">
    <property type="protein sequence ID" value="APT59792.1"/>
    <property type="molecule type" value="Genomic_DNA"/>
</dbReference>
<comment type="function">
    <text evidence="10">Part of the ABC transporter complex UgpBAEC involved in sn-glycerol-3-phosphate (G3P) import. Probably responsible for the translocation of the substrate across the membrane.</text>
</comment>
<evidence type="ECO:0000256" key="6">
    <source>
        <dbReference type="ARBA" id="ARBA00022692"/>
    </source>
</evidence>
<keyword evidence="8 9" id="KW-0472">Membrane</keyword>
<evidence type="ECO:0000256" key="1">
    <source>
        <dbReference type="ARBA" id="ARBA00004651"/>
    </source>
</evidence>
<feature type="transmembrane region" description="Helical" evidence="9">
    <location>
        <begin position="250"/>
        <end position="271"/>
    </location>
</feature>
<dbReference type="SUPFAM" id="SSF161098">
    <property type="entry name" value="MetI-like"/>
    <property type="match status" value="1"/>
</dbReference>
<dbReference type="KEGG" id="rgi:RGI145_20985"/>
<evidence type="ECO:0000256" key="10">
    <source>
        <dbReference type="RuleBase" id="RU363056"/>
    </source>
</evidence>
<evidence type="ECO:0000259" key="11">
    <source>
        <dbReference type="PROSITE" id="PS50928"/>
    </source>
</evidence>
<dbReference type="RefSeq" id="WP_075800501.1">
    <property type="nucleotide sequence ID" value="NZ_CP015584.1"/>
</dbReference>
<dbReference type="InterPro" id="IPR035906">
    <property type="entry name" value="MetI-like_sf"/>
</dbReference>
<evidence type="ECO:0000256" key="9">
    <source>
        <dbReference type="RuleBase" id="RU363032"/>
    </source>
</evidence>
<organism evidence="12 13">
    <name type="scientific">Roseomonas gilardii</name>
    <dbReference type="NCBI Taxonomy" id="257708"/>
    <lineage>
        <taxon>Bacteria</taxon>
        <taxon>Pseudomonadati</taxon>
        <taxon>Pseudomonadota</taxon>
        <taxon>Alphaproteobacteria</taxon>
        <taxon>Acetobacterales</taxon>
        <taxon>Roseomonadaceae</taxon>
        <taxon>Roseomonas</taxon>
    </lineage>
</organism>